<accession>A0ACB9P6F0</accession>
<proteinExistence type="predicted"/>
<evidence type="ECO:0000313" key="2">
    <source>
        <dbReference type="Proteomes" id="UP001057402"/>
    </source>
</evidence>
<evidence type="ECO:0000313" key="1">
    <source>
        <dbReference type="EMBL" id="KAI4342305.1"/>
    </source>
</evidence>
<organism evidence="1 2">
    <name type="scientific">Melastoma candidum</name>
    <dbReference type="NCBI Taxonomy" id="119954"/>
    <lineage>
        <taxon>Eukaryota</taxon>
        <taxon>Viridiplantae</taxon>
        <taxon>Streptophyta</taxon>
        <taxon>Embryophyta</taxon>
        <taxon>Tracheophyta</taxon>
        <taxon>Spermatophyta</taxon>
        <taxon>Magnoliopsida</taxon>
        <taxon>eudicotyledons</taxon>
        <taxon>Gunneridae</taxon>
        <taxon>Pentapetalae</taxon>
        <taxon>rosids</taxon>
        <taxon>malvids</taxon>
        <taxon>Myrtales</taxon>
        <taxon>Melastomataceae</taxon>
        <taxon>Melastomatoideae</taxon>
        <taxon>Melastomateae</taxon>
        <taxon>Melastoma</taxon>
    </lineage>
</organism>
<dbReference type="EMBL" id="CM042886">
    <property type="protein sequence ID" value="KAI4342305.1"/>
    <property type="molecule type" value="Genomic_DNA"/>
</dbReference>
<comment type="caution">
    <text evidence="1">The sequence shown here is derived from an EMBL/GenBank/DDBJ whole genome shotgun (WGS) entry which is preliminary data.</text>
</comment>
<dbReference type="Proteomes" id="UP001057402">
    <property type="component" value="Chromosome 7"/>
</dbReference>
<reference evidence="2" key="1">
    <citation type="journal article" date="2023" name="Front. Plant Sci.">
        <title>Chromosomal-level genome assembly of Melastoma candidum provides insights into trichome evolution.</title>
        <authorList>
            <person name="Zhong Y."/>
            <person name="Wu W."/>
            <person name="Sun C."/>
            <person name="Zou P."/>
            <person name="Liu Y."/>
            <person name="Dai S."/>
            <person name="Zhou R."/>
        </authorList>
    </citation>
    <scope>NUCLEOTIDE SEQUENCE [LARGE SCALE GENOMIC DNA]</scope>
</reference>
<sequence length="686" mass="76919">MNCLKESTFCQPRVHTVWSALSRILLPDSVLPQEDAATITDSLKKQKKGRKGHPSEEETAKNLRNFVEVVIDGSLMSSSHDRKHLAFDILLNLVPKVPASLIAHTLSYKLVHCLVDVLSTKDSWLYKIAENFLQKLSDWVKDDDVRRVGVVMALQRHINGKFDIVTRTKTVKNLMAEFQTEPGCMLFIQSLTSMFVDEGTVSDEPSDQSQTTDENSELGSTEDRDTVSPAGNVEYLKSWVIESIPGVLKHLKLEPEAKFRVQKEILKFLAVQGLFTASLGSEVTSFELQEKFRWPKAAASSALCGMCIEQLQSVLASNQKGEGLRASLNSNEQNDLGSFFIRFFCTLRSIPSVSLFRALSDDDKSALEKLQETENMLSREERSTDPSVEVHKLHALRYLLIQLLLQVLLRPGEFAEAASELSICCKKVLSSADAQDSSGEDEVNGDGTPELMDVLVDTLLSLLPQSSAPLRSAIEQVFKYFCSEITDDGLRRMIRVIKKDLTPPRHATVESEDESDDEQDEDFLDIEEDEDAEYAEDTDMDKTVDNDEITDDSEAAVAVAENNREVAENSDEESDEGMDDEAMFRMDTYLARIFKERKNQSGGSGPETAQSQLVLFKLRVLSLLEIYLHENPGKSQVVTVFSNLAQAYVRLQNAESSGQLGERIWVILQKKYLRQRNIPRATMSSC</sequence>
<gene>
    <name evidence="1" type="ORF">MLD38_026945</name>
</gene>
<keyword evidence="2" id="KW-1185">Reference proteome</keyword>
<name>A0ACB9P6F0_9MYRT</name>
<protein>
    <submittedName>
        <fullName evidence="1">Uncharacterized protein</fullName>
    </submittedName>
</protein>